<reference evidence="2 3" key="1">
    <citation type="submission" date="2024-11" db="EMBL/GenBank/DDBJ databases">
        <title>A near-complete genome assembly of Cinchona calisaya.</title>
        <authorList>
            <person name="Lian D.C."/>
            <person name="Zhao X.W."/>
            <person name="Wei L."/>
        </authorList>
    </citation>
    <scope>NUCLEOTIDE SEQUENCE [LARGE SCALE GENOMIC DNA]</scope>
    <source>
        <tissue evidence="2">Nenye</tissue>
    </source>
</reference>
<dbReference type="EMBL" id="JBJUIK010000014">
    <property type="protein sequence ID" value="KAL3503904.1"/>
    <property type="molecule type" value="Genomic_DNA"/>
</dbReference>
<evidence type="ECO:0000313" key="2">
    <source>
        <dbReference type="EMBL" id="KAL3503904.1"/>
    </source>
</evidence>
<sequence length="108" mass="12826">MIRRKLQEKYAPTCRDLRRGIENTFQDVKKTKKMNLKIGAKTPKEDRLIITNQKENLDIMKEDFIEDVKDFGIKSDGEERKEKKVKMPMKICEDRMKNNNPQGVKGRR</sequence>
<feature type="region of interest" description="Disordered" evidence="1">
    <location>
        <begin position="79"/>
        <end position="108"/>
    </location>
</feature>
<protein>
    <submittedName>
        <fullName evidence="2">Uncharacterized protein</fullName>
    </submittedName>
</protein>
<evidence type="ECO:0000313" key="3">
    <source>
        <dbReference type="Proteomes" id="UP001630127"/>
    </source>
</evidence>
<proteinExistence type="predicted"/>
<keyword evidence="3" id="KW-1185">Reference proteome</keyword>
<comment type="caution">
    <text evidence="2">The sequence shown here is derived from an EMBL/GenBank/DDBJ whole genome shotgun (WGS) entry which is preliminary data.</text>
</comment>
<accession>A0ABD2YCL9</accession>
<dbReference type="AlphaFoldDB" id="A0ABD2YCL9"/>
<dbReference type="Proteomes" id="UP001630127">
    <property type="component" value="Unassembled WGS sequence"/>
</dbReference>
<name>A0ABD2YCL9_9GENT</name>
<organism evidence="2 3">
    <name type="scientific">Cinchona calisaya</name>
    <dbReference type="NCBI Taxonomy" id="153742"/>
    <lineage>
        <taxon>Eukaryota</taxon>
        <taxon>Viridiplantae</taxon>
        <taxon>Streptophyta</taxon>
        <taxon>Embryophyta</taxon>
        <taxon>Tracheophyta</taxon>
        <taxon>Spermatophyta</taxon>
        <taxon>Magnoliopsida</taxon>
        <taxon>eudicotyledons</taxon>
        <taxon>Gunneridae</taxon>
        <taxon>Pentapetalae</taxon>
        <taxon>asterids</taxon>
        <taxon>lamiids</taxon>
        <taxon>Gentianales</taxon>
        <taxon>Rubiaceae</taxon>
        <taxon>Cinchonoideae</taxon>
        <taxon>Cinchoneae</taxon>
        <taxon>Cinchona</taxon>
    </lineage>
</organism>
<evidence type="ECO:0000256" key="1">
    <source>
        <dbReference type="SAM" id="MobiDB-lite"/>
    </source>
</evidence>
<gene>
    <name evidence="2" type="ORF">ACH5RR_033745</name>
</gene>